<gene>
    <name evidence="1" type="ORF">CYLTODRAFT_415936</name>
</gene>
<dbReference type="Proteomes" id="UP000054007">
    <property type="component" value="Unassembled WGS sequence"/>
</dbReference>
<protein>
    <submittedName>
        <fullName evidence="1">Uncharacterized protein</fullName>
    </submittedName>
</protein>
<reference evidence="1 2" key="1">
    <citation type="journal article" date="2015" name="Fungal Genet. Biol.">
        <title>Evolution of novel wood decay mechanisms in Agaricales revealed by the genome sequences of Fistulina hepatica and Cylindrobasidium torrendii.</title>
        <authorList>
            <person name="Floudas D."/>
            <person name="Held B.W."/>
            <person name="Riley R."/>
            <person name="Nagy L.G."/>
            <person name="Koehler G."/>
            <person name="Ransdell A.S."/>
            <person name="Younus H."/>
            <person name="Chow J."/>
            <person name="Chiniquy J."/>
            <person name="Lipzen A."/>
            <person name="Tritt A."/>
            <person name="Sun H."/>
            <person name="Haridas S."/>
            <person name="LaButti K."/>
            <person name="Ohm R.A."/>
            <person name="Kues U."/>
            <person name="Blanchette R.A."/>
            <person name="Grigoriev I.V."/>
            <person name="Minto R.E."/>
            <person name="Hibbett D.S."/>
        </authorList>
    </citation>
    <scope>NUCLEOTIDE SEQUENCE [LARGE SCALE GENOMIC DNA]</scope>
    <source>
        <strain evidence="1 2">FP15055 ss-10</strain>
    </source>
</reference>
<organism evidence="1 2">
    <name type="scientific">Cylindrobasidium torrendii FP15055 ss-10</name>
    <dbReference type="NCBI Taxonomy" id="1314674"/>
    <lineage>
        <taxon>Eukaryota</taxon>
        <taxon>Fungi</taxon>
        <taxon>Dikarya</taxon>
        <taxon>Basidiomycota</taxon>
        <taxon>Agaricomycotina</taxon>
        <taxon>Agaricomycetes</taxon>
        <taxon>Agaricomycetidae</taxon>
        <taxon>Agaricales</taxon>
        <taxon>Marasmiineae</taxon>
        <taxon>Physalacriaceae</taxon>
        <taxon>Cylindrobasidium</taxon>
    </lineage>
</organism>
<proteinExistence type="predicted"/>
<accession>A0A0D7ATY6</accession>
<name>A0A0D7ATY6_9AGAR</name>
<evidence type="ECO:0000313" key="1">
    <source>
        <dbReference type="EMBL" id="KIY60746.1"/>
    </source>
</evidence>
<sequence>MATTIDLHYVYYTAEPTRENWNKISRGHGCIEKFALGDSPVAKLLSEVARINGADPRLTEMWRLKEPKLSSPRQVSALLVANGYDITRIADEVAPAQPLADALGANWAEVAKQTIFVFFLPPAPAPKVKDDELADEEDDVLAGLFLSASASGPTPSVAAKSTEYDKIQGSATAILDGRFCVDGSATTAPPIEL</sequence>
<evidence type="ECO:0000313" key="2">
    <source>
        <dbReference type="Proteomes" id="UP000054007"/>
    </source>
</evidence>
<dbReference type="AlphaFoldDB" id="A0A0D7ATY6"/>
<feature type="non-terminal residue" evidence="1">
    <location>
        <position position="193"/>
    </location>
</feature>
<dbReference type="EMBL" id="KN881302">
    <property type="protein sequence ID" value="KIY60746.1"/>
    <property type="molecule type" value="Genomic_DNA"/>
</dbReference>
<keyword evidence="2" id="KW-1185">Reference proteome</keyword>